<dbReference type="PANTHER" id="PTHR37946">
    <property type="entry name" value="SLL1969 PROTEIN"/>
    <property type="match status" value="1"/>
</dbReference>
<dbReference type="Pfam" id="PF06259">
    <property type="entry name" value="Abhydrolase_8"/>
    <property type="match status" value="1"/>
</dbReference>
<evidence type="ECO:0000313" key="2">
    <source>
        <dbReference type="EMBL" id="MDR6843088.1"/>
    </source>
</evidence>
<evidence type="ECO:0000313" key="3">
    <source>
        <dbReference type="Proteomes" id="UP001254759"/>
    </source>
</evidence>
<accession>A0ABU1RWD1</accession>
<evidence type="ECO:0000259" key="1">
    <source>
        <dbReference type="Pfam" id="PF06259"/>
    </source>
</evidence>
<keyword evidence="3" id="KW-1185">Reference proteome</keyword>
<organism evidence="2 3">
    <name type="scientific">Pseudoxanthomonas sacheonensis</name>
    <dbReference type="NCBI Taxonomy" id="443615"/>
    <lineage>
        <taxon>Bacteria</taxon>
        <taxon>Pseudomonadati</taxon>
        <taxon>Pseudomonadota</taxon>
        <taxon>Gammaproteobacteria</taxon>
        <taxon>Lysobacterales</taxon>
        <taxon>Lysobacteraceae</taxon>
        <taxon>Pseudoxanthomonas</taxon>
    </lineage>
</organism>
<dbReference type="RefSeq" id="WP_310095934.1">
    <property type="nucleotide sequence ID" value="NZ_JAVDTT010000005.1"/>
</dbReference>
<dbReference type="InterPro" id="IPR029058">
    <property type="entry name" value="AB_hydrolase_fold"/>
</dbReference>
<proteinExistence type="predicted"/>
<dbReference type="SUPFAM" id="SSF53474">
    <property type="entry name" value="alpha/beta-Hydrolases"/>
    <property type="match status" value="1"/>
</dbReference>
<dbReference type="EMBL" id="JAVDTT010000005">
    <property type="protein sequence ID" value="MDR6843088.1"/>
    <property type="molecule type" value="Genomic_DNA"/>
</dbReference>
<sequence>MTQRVLLLHGIWNAKAWLGPLAARLRAVGFGVEIFGYPSVFGGPEVAIPHLIARLRDSEPVALLGHSLGGLIALEALNREPNLPVTRVVCLGSPLRGSHAARGLAGRVWTSPALGRSAGLLQRGFERWEGKQQVGMVAGNVPHGLGRYFARFEDQSDGTVALEETRLPGLTDHCVVASSHSGLVFSAAAALQAAHFLREGRFQHPT</sequence>
<comment type="caution">
    <text evidence="2">The sequence shown here is derived from an EMBL/GenBank/DDBJ whole genome shotgun (WGS) entry which is preliminary data.</text>
</comment>
<dbReference type="PANTHER" id="PTHR37946:SF1">
    <property type="entry name" value="SLL1969 PROTEIN"/>
    <property type="match status" value="1"/>
</dbReference>
<gene>
    <name evidence="2" type="ORF">J2W94_003395</name>
</gene>
<dbReference type="Gene3D" id="3.40.50.1820">
    <property type="entry name" value="alpha/beta hydrolase"/>
    <property type="match status" value="1"/>
</dbReference>
<dbReference type="InterPro" id="IPR010427">
    <property type="entry name" value="DUF1023"/>
</dbReference>
<name>A0ABU1RWD1_9GAMM</name>
<protein>
    <submittedName>
        <fullName evidence="2">Pimeloyl-ACP methyl ester carboxylesterase</fullName>
    </submittedName>
</protein>
<reference evidence="2 3" key="1">
    <citation type="submission" date="2023-07" db="EMBL/GenBank/DDBJ databases">
        <title>Sorghum-associated microbial communities from plants grown in Nebraska, USA.</title>
        <authorList>
            <person name="Schachtman D."/>
        </authorList>
    </citation>
    <scope>NUCLEOTIDE SEQUENCE [LARGE SCALE GENOMIC DNA]</scope>
    <source>
        <strain evidence="2 3">BE107</strain>
    </source>
</reference>
<feature type="domain" description="DUF1023" evidence="1">
    <location>
        <begin position="56"/>
        <end position="102"/>
    </location>
</feature>
<dbReference type="Proteomes" id="UP001254759">
    <property type="component" value="Unassembled WGS sequence"/>
</dbReference>